<dbReference type="Pfam" id="PF00929">
    <property type="entry name" value="RNase_T"/>
    <property type="match status" value="1"/>
</dbReference>
<dbReference type="GO" id="GO:0008408">
    <property type="term" value="F:3'-5' exonuclease activity"/>
    <property type="evidence" value="ECO:0007669"/>
    <property type="project" value="TreeGrafter"/>
</dbReference>
<dbReference type="Proteomes" id="UP001445076">
    <property type="component" value="Unassembled WGS sequence"/>
</dbReference>
<organism evidence="5 6">
    <name type="scientific">Cherax quadricarinatus</name>
    <name type="common">Australian red claw crayfish</name>
    <dbReference type="NCBI Taxonomy" id="27406"/>
    <lineage>
        <taxon>Eukaryota</taxon>
        <taxon>Metazoa</taxon>
        <taxon>Ecdysozoa</taxon>
        <taxon>Arthropoda</taxon>
        <taxon>Crustacea</taxon>
        <taxon>Multicrustacea</taxon>
        <taxon>Malacostraca</taxon>
        <taxon>Eumalacostraca</taxon>
        <taxon>Eucarida</taxon>
        <taxon>Decapoda</taxon>
        <taxon>Pleocyemata</taxon>
        <taxon>Astacidea</taxon>
        <taxon>Parastacoidea</taxon>
        <taxon>Parastacidae</taxon>
        <taxon>Cherax</taxon>
    </lineage>
</organism>
<dbReference type="CDD" id="cd06127">
    <property type="entry name" value="DEDDh"/>
    <property type="match status" value="1"/>
</dbReference>
<dbReference type="PANTHER" id="PTHR30231">
    <property type="entry name" value="DNA POLYMERASE III SUBUNIT EPSILON"/>
    <property type="match status" value="1"/>
</dbReference>
<dbReference type="SUPFAM" id="SSF53098">
    <property type="entry name" value="Ribonuclease H-like"/>
    <property type="match status" value="1"/>
</dbReference>
<dbReference type="GO" id="GO:0003676">
    <property type="term" value="F:nucleic acid binding"/>
    <property type="evidence" value="ECO:0007669"/>
    <property type="project" value="InterPro"/>
</dbReference>
<keyword evidence="3" id="KW-0269">Exonuclease</keyword>
<keyword evidence="1" id="KW-0540">Nuclease</keyword>
<evidence type="ECO:0000256" key="2">
    <source>
        <dbReference type="ARBA" id="ARBA00022801"/>
    </source>
</evidence>
<dbReference type="PANTHER" id="PTHR30231:SF4">
    <property type="entry name" value="PROTEIN NEN2"/>
    <property type="match status" value="1"/>
</dbReference>
<name>A0AAW0XWI0_CHEQU</name>
<dbReference type="InterPro" id="IPR057617">
    <property type="entry name" value="PML_C"/>
</dbReference>
<proteinExistence type="predicted"/>
<evidence type="ECO:0000256" key="3">
    <source>
        <dbReference type="ARBA" id="ARBA00022839"/>
    </source>
</evidence>
<feature type="domain" description="Exonuclease" evidence="4">
    <location>
        <begin position="74"/>
        <end position="249"/>
    </location>
</feature>
<dbReference type="InterPro" id="IPR012337">
    <property type="entry name" value="RNaseH-like_sf"/>
</dbReference>
<sequence length="352" mass="40498">MYPNCKYHKTDKQAICLKRKRKGSEYCENNVKKLSSSKNENMSEKDIPVKYPRKELLAGKQLVLKAVTELLTADEVFFDVETTSLKWNSDIIQIAAVSKNDIFDEYIIPSQLIVPKVSDITGITFYDGVFAIHGHPLEAKARKVAVHNFLKWVESKSPVLLFAHNAKFDYTRFFHAIDKEDLVKQFQKHIIGFVDTLEVFKTEYPGLVSYKQDRLVEKFLKKFYDCHNAVEDSKLLQELYNTTRPHGNAKFCTFTSAYDKWICDSACKMKTETFRSMIRKKYVSGSMAKKMAYSGLTLEDLHCVYEKDGNDGLVALLSGDEAMGKPCITKHKRIINSIISYLHKFKSKYVIV</sequence>
<evidence type="ECO:0000256" key="1">
    <source>
        <dbReference type="ARBA" id="ARBA00022722"/>
    </source>
</evidence>
<protein>
    <recommendedName>
        <fullName evidence="4">Exonuclease domain-containing protein</fullName>
    </recommendedName>
</protein>
<dbReference type="Pfam" id="PF25244">
    <property type="entry name" value="PML_C"/>
    <property type="match status" value="1"/>
</dbReference>
<evidence type="ECO:0000259" key="4">
    <source>
        <dbReference type="SMART" id="SM00479"/>
    </source>
</evidence>
<keyword evidence="6" id="KW-1185">Reference proteome</keyword>
<dbReference type="InterPro" id="IPR036397">
    <property type="entry name" value="RNaseH_sf"/>
</dbReference>
<gene>
    <name evidence="5" type="ORF">OTU49_001280</name>
</gene>
<comment type="caution">
    <text evidence="5">The sequence shown here is derived from an EMBL/GenBank/DDBJ whole genome shotgun (WGS) entry which is preliminary data.</text>
</comment>
<evidence type="ECO:0000313" key="6">
    <source>
        <dbReference type="Proteomes" id="UP001445076"/>
    </source>
</evidence>
<dbReference type="SMART" id="SM00479">
    <property type="entry name" value="EXOIII"/>
    <property type="match status" value="1"/>
</dbReference>
<dbReference type="EMBL" id="JARKIK010000024">
    <property type="protein sequence ID" value="KAK8743817.1"/>
    <property type="molecule type" value="Genomic_DNA"/>
</dbReference>
<keyword evidence="2" id="KW-0378">Hydrolase</keyword>
<reference evidence="5 6" key="1">
    <citation type="journal article" date="2024" name="BMC Genomics">
        <title>Genome assembly of redclaw crayfish (Cherax quadricarinatus) provides insights into its immune adaptation and hypoxia tolerance.</title>
        <authorList>
            <person name="Liu Z."/>
            <person name="Zheng J."/>
            <person name="Li H."/>
            <person name="Fang K."/>
            <person name="Wang S."/>
            <person name="He J."/>
            <person name="Zhou D."/>
            <person name="Weng S."/>
            <person name="Chi M."/>
            <person name="Gu Z."/>
            <person name="He J."/>
            <person name="Li F."/>
            <person name="Wang M."/>
        </authorList>
    </citation>
    <scope>NUCLEOTIDE SEQUENCE [LARGE SCALE GENOMIC DNA]</scope>
    <source>
        <strain evidence="5">ZL_2023a</strain>
    </source>
</reference>
<accession>A0AAW0XWI0</accession>
<evidence type="ECO:0000313" key="5">
    <source>
        <dbReference type="EMBL" id="KAK8743817.1"/>
    </source>
</evidence>
<dbReference type="AlphaFoldDB" id="A0AAW0XWI0"/>
<dbReference type="InterPro" id="IPR013520">
    <property type="entry name" value="Ribonucl_H"/>
</dbReference>
<dbReference type="Gene3D" id="3.30.420.10">
    <property type="entry name" value="Ribonuclease H-like superfamily/Ribonuclease H"/>
    <property type="match status" value="1"/>
</dbReference>